<sequence>MALLSPSGTAWLTAGVALVLVVASLSFALTPASGETLRPVDFEDTVSMGGTGVDARRAEAEGFALPRAQVFYSGYRYVVGYVGIETVASELGDASARRQFGDPLAVYVSDFSTVTPTLTDEGYVVPERGRAVGWTPAESAHFVVDSDARIPSGTIVVPFSERDDAERFAAAHGGSVAGWEALKDSAGDPLDARLAEFEASIEERQAWANRTVGEAAERRDRPVSVVVGSGGAAASGTPADVETAPTVAAAVGSAPPNTTVYVPAGSYDVDQVVLNRSVTLAGAGAGATATGGAGGDGAAPPTTLRGDGNGTVVVVRADGAAVTDLRIAGVGDIGSRGRERRNESADWDTTVQLAYGYGDAGIVLDGAAGAAVADVAIDTPASGVIVRESPQSVISGLTVRGADTASEGFMSVVLIGAPSVVEDSTFLGGRDGVYTHRADGSVIRDNRADPGRYGVHEMYTSASLVANNTVRDAQAGVIVMTRPTRNLVVGNDVRDSTYGVVPAGGASYYARNVVAGNEYGITVAGDRNAFVGNVVVDNRVGARAGEILPSNWVVRNDFVGNGRAVEARIGPLRTWSHRGVGNHWGALPIADGDGDGVYDRPYRPTGPVDSRLGAAAGATTLAQSPAVATLRRVQDAVSGLRQSGVVDAAARTRPFHPDLVAAARNASESAASDGSSTPVPEPTHGPTGGEAA</sequence>
<dbReference type="Gene3D" id="3.30.70.2050">
    <property type="match status" value="1"/>
</dbReference>
<gene>
    <name evidence="3" type="ORF">OS889_09885</name>
</gene>
<evidence type="ECO:0000256" key="1">
    <source>
        <dbReference type="SAM" id="MobiDB-lite"/>
    </source>
</evidence>
<dbReference type="SMART" id="SM00710">
    <property type="entry name" value="PbH1"/>
    <property type="match status" value="5"/>
</dbReference>
<evidence type="ECO:0000313" key="4">
    <source>
        <dbReference type="Proteomes" id="UP001570511"/>
    </source>
</evidence>
<reference evidence="3 4" key="1">
    <citation type="submission" date="2024-08" db="EMBL/GenBank/DDBJ databases">
        <title>Halobellus sp. MBLA0158 whole genome sequence.</title>
        <authorList>
            <person name="Hwang C.Y."/>
            <person name="Cho E.-S."/>
            <person name="Seo M.-J."/>
        </authorList>
    </citation>
    <scope>NUCLEOTIDE SEQUENCE [LARGE SCALE GENOMIC DNA]</scope>
    <source>
        <strain evidence="3 4">MBLA0158</strain>
    </source>
</reference>
<feature type="region of interest" description="Disordered" evidence="1">
    <location>
        <begin position="663"/>
        <end position="692"/>
    </location>
</feature>
<dbReference type="InterPro" id="IPR012334">
    <property type="entry name" value="Pectin_lyas_fold"/>
</dbReference>
<evidence type="ECO:0000259" key="2">
    <source>
        <dbReference type="Pfam" id="PF05048"/>
    </source>
</evidence>
<comment type="caution">
    <text evidence="3">The sequence shown here is derived from an EMBL/GenBank/DDBJ whole genome shotgun (WGS) entry which is preliminary data.</text>
</comment>
<dbReference type="AlphaFoldDB" id="A0ABD5MBL8"/>
<feature type="domain" description="Periplasmic copper-binding protein NosD beta helix" evidence="2">
    <location>
        <begin position="419"/>
        <end position="585"/>
    </location>
</feature>
<dbReference type="Pfam" id="PF05573">
    <property type="entry name" value="NosL"/>
    <property type="match status" value="1"/>
</dbReference>
<dbReference type="RefSeq" id="WP_372389520.1">
    <property type="nucleotide sequence ID" value="NZ_JBGNYA010000001.1"/>
</dbReference>
<dbReference type="SUPFAM" id="SSF51126">
    <property type="entry name" value="Pectin lyase-like"/>
    <property type="match status" value="1"/>
</dbReference>
<dbReference type="InterPro" id="IPR006626">
    <property type="entry name" value="PbH1"/>
</dbReference>
<protein>
    <submittedName>
        <fullName evidence="3">NosD domain-containing protein</fullName>
    </submittedName>
</protein>
<dbReference type="InterPro" id="IPR011050">
    <property type="entry name" value="Pectin_lyase_fold/virulence"/>
</dbReference>
<dbReference type="Proteomes" id="UP001570511">
    <property type="component" value="Unassembled WGS sequence"/>
</dbReference>
<dbReference type="SUPFAM" id="SSF160387">
    <property type="entry name" value="NosL/MerB-like"/>
    <property type="match status" value="1"/>
</dbReference>
<feature type="compositionally biased region" description="Low complexity" evidence="1">
    <location>
        <begin position="663"/>
        <end position="672"/>
    </location>
</feature>
<keyword evidence="4" id="KW-1185">Reference proteome</keyword>
<accession>A0ABD5MBL8</accession>
<dbReference type="Pfam" id="PF05048">
    <property type="entry name" value="NosD"/>
    <property type="match status" value="1"/>
</dbReference>
<dbReference type="EMBL" id="JBGNYA010000001">
    <property type="protein sequence ID" value="MFA1611310.1"/>
    <property type="molecule type" value="Genomic_DNA"/>
</dbReference>
<proteinExistence type="predicted"/>
<name>A0ABD5MBL8_9EURY</name>
<dbReference type="Gene3D" id="2.160.20.10">
    <property type="entry name" value="Single-stranded right-handed beta-helix, Pectin lyase-like"/>
    <property type="match status" value="1"/>
</dbReference>
<dbReference type="InterPro" id="IPR007742">
    <property type="entry name" value="NosD_dom"/>
</dbReference>
<evidence type="ECO:0000313" key="3">
    <source>
        <dbReference type="EMBL" id="MFA1611310.1"/>
    </source>
</evidence>
<organism evidence="3 4">
    <name type="scientific">Halobellus rubicundus</name>
    <dbReference type="NCBI Taxonomy" id="2996466"/>
    <lineage>
        <taxon>Archaea</taxon>
        <taxon>Methanobacteriati</taxon>
        <taxon>Methanobacteriota</taxon>
        <taxon>Stenosarchaea group</taxon>
        <taxon>Halobacteria</taxon>
        <taxon>Halobacteriales</taxon>
        <taxon>Haloferacaceae</taxon>
        <taxon>Halobellus</taxon>
    </lineage>
</organism>
<dbReference type="InterPro" id="IPR008719">
    <property type="entry name" value="N2O_reductase_NosL"/>
</dbReference>